<reference evidence="2" key="2">
    <citation type="submission" date="2013-04" db="UniProtKB">
        <authorList>
            <consortium name="EnsemblPlants"/>
        </authorList>
    </citation>
    <scope>IDENTIFICATION</scope>
</reference>
<dbReference type="Gramene" id="OB01G22350.1">
    <property type="protein sequence ID" value="OB01G22350.1"/>
    <property type="gene ID" value="OB01G22350"/>
</dbReference>
<accession>J3KZ29</accession>
<name>J3KZ29_ORYBR</name>
<feature type="chain" id="PRO_5003771812" evidence="1">
    <location>
        <begin position="25"/>
        <end position="74"/>
    </location>
</feature>
<keyword evidence="1" id="KW-0732">Signal</keyword>
<evidence type="ECO:0000313" key="3">
    <source>
        <dbReference type="Proteomes" id="UP000006038"/>
    </source>
</evidence>
<dbReference type="Proteomes" id="UP000006038">
    <property type="component" value="Chromosome 1"/>
</dbReference>
<reference evidence="2" key="1">
    <citation type="journal article" date="2013" name="Nat. Commun.">
        <title>Whole-genome sequencing of Oryza brachyantha reveals mechanisms underlying Oryza genome evolution.</title>
        <authorList>
            <person name="Chen J."/>
            <person name="Huang Q."/>
            <person name="Gao D."/>
            <person name="Wang J."/>
            <person name="Lang Y."/>
            <person name="Liu T."/>
            <person name="Li B."/>
            <person name="Bai Z."/>
            <person name="Luis Goicoechea J."/>
            <person name="Liang C."/>
            <person name="Chen C."/>
            <person name="Zhang W."/>
            <person name="Sun S."/>
            <person name="Liao Y."/>
            <person name="Zhang X."/>
            <person name="Yang L."/>
            <person name="Song C."/>
            <person name="Wang M."/>
            <person name="Shi J."/>
            <person name="Liu G."/>
            <person name="Liu J."/>
            <person name="Zhou H."/>
            <person name="Zhou W."/>
            <person name="Yu Q."/>
            <person name="An N."/>
            <person name="Chen Y."/>
            <person name="Cai Q."/>
            <person name="Wang B."/>
            <person name="Liu B."/>
            <person name="Min J."/>
            <person name="Huang Y."/>
            <person name="Wu H."/>
            <person name="Li Z."/>
            <person name="Zhang Y."/>
            <person name="Yin Y."/>
            <person name="Song W."/>
            <person name="Jiang J."/>
            <person name="Jackson S.A."/>
            <person name="Wing R.A."/>
            <person name="Wang J."/>
            <person name="Chen M."/>
        </authorList>
    </citation>
    <scope>NUCLEOTIDE SEQUENCE [LARGE SCALE GENOMIC DNA]</scope>
    <source>
        <strain evidence="2">cv. IRGC 101232</strain>
    </source>
</reference>
<evidence type="ECO:0000313" key="2">
    <source>
        <dbReference type="EnsemblPlants" id="OB01G22350.1"/>
    </source>
</evidence>
<protein>
    <submittedName>
        <fullName evidence="2">Uncharacterized protein</fullName>
    </submittedName>
</protein>
<dbReference type="HOGENOM" id="CLU_2695125_0_0_1"/>
<dbReference type="AlphaFoldDB" id="J3KZ29"/>
<organism evidence="2">
    <name type="scientific">Oryza brachyantha</name>
    <name type="common">malo sina</name>
    <dbReference type="NCBI Taxonomy" id="4533"/>
    <lineage>
        <taxon>Eukaryota</taxon>
        <taxon>Viridiplantae</taxon>
        <taxon>Streptophyta</taxon>
        <taxon>Embryophyta</taxon>
        <taxon>Tracheophyta</taxon>
        <taxon>Spermatophyta</taxon>
        <taxon>Magnoliopsida</taxon>
        <taxon>Liliopsida</taxon>
        <taxon>Poales</taxon>
        <taxon>Poaceae</taxon>
        <taxon>BOP clade</taxon>
        <taxon>Oryzoideae</taxon>
        <taxon>Oryzeae</taxon>
        <taxon>Oryzinae</taxon>
        <taxon>Oryza</taxon>
    </lineage>
</organism>
<sequence>NPQPQQLKASIFFLLLSFFFSVTPNPSPTELITPPLLPLRCHLHSTPAPSNQSRKVQAFSSSCFWISPRYASVH</sequence>
<keyword evidence="3" id="KW-1185">Reference proteome</keyword>
<feature type="signal peptide" evidence="1">
    <location>
        <begin position="1"/>
        <end position="24"/>
    </location>
</feature>
<proteinExistence type="predicted"/>
<evidence type="ECO:0000256" key="1">
    <source>
        <dbReference type="SAM" id="SignalP"/>
    </source>
</evidence>
<dbReference type="EnsemblPlants" id="OB01G22350.1">
    <property type="protein sequence ID" value="OB01G22350.1"/>
    <property type="gene ID" value="OB01G22350"/>
</dbReference>